<evidence type="ECO:0000256" key="1">
    <source>
        <dbReference type="SAM" id="MobiDB-lite"/>
    </source>
</evidence>
<name>A0A914X7F4_9BILA</name>
<evidence type="ECO:0000313" key="2">
    <source>
        <dbReference type="Proteomes" id="UP000887566"/>
    </source>
</evidence>
<dbReference type="WBParaSite" id="PSAMB.scaffold66size88154.g1180.t1">
    <property type="protein sequence ID" value="PSAMB.scaffold66size88154.g1180.t1"/>
    <property type="gene ID" value="PSAMB.scaffold66size88154.g1180"/>
</dbReference>
<feature type="compositionally biased region" description="Polar residues" evidence="1">
    <location>
        <begin position="87"/>
        <end position="97"/>
    </location>
</feature>
<feature type="region of interest" description="Disordered" evidence="1">
    <location>
        <begin position="36"/>
        <end position="97"/>
    </location>
</feature>
<keyword evidence="2" id="KW-1185">Reference proteome</keyword>
<dbReference type="AlphaFoldDB" id="A0A914X7F4"/>
<organism evidence="2 3">
    <name type="scientific">Plectus sambesii</name>
    <dbReference type="NCBI Taxonomy" id="2011161"/>
    <lineage>
        <taxon>Eukaryota</taxon>
        <taxon>Metazoa</taxon>
        <taxon>Ecdysozoa</taxon>
        <taxon>Nematoda</taxon>
        <taxon>Chromadorea</taxon>
        <taxon>Plectida</taxon>
        <taxon>Plectina</taxon>
        <taxon>Plectoidea</taxon>
        <taxon>Plectidae</taxon>
        <taxon>Plectus</taxon>
    </lineage>
</organism>
<reference evidence="3" key="1">
    <citation type="submission" date="2022-11" db="UniProtKB">
        <authorList>
            <consortium name="WormBaseParasite"/>
        </authorList>
    </citation>
    <scope>IDENTIFICATION</scope>
</reference>
<sequence length="97" mass="10768">MQSAARGKQVHRSSSRRVRWSGELIGLFAQTISLHDPARDRPRTPDVASRRRRQIMRRRLSTSEAAAPLSGTHPQDTPIQSHDDLSSPFSALPTSGL</sequence>
<protein>
    <submittedName>
        <fullName evidence="3">Uncharacterized protein</fullName>
    </submittedName>
</protein>
<proteinExistence type="predicted"/>
<dbReference type="Proteomes" id="UP000887566">
    <property type="component" value="Unplaced"/>
</dbReference>
<evidence type="ECO:0000313" key="3">
    <source>
        <dbReference type="WBParaSite" id="PSAMB.scaffold66size88154.g1180.t1"/>
    </source>
</evidence>
<accession>A0A914X7F4</accession>
<feature type="compositionally biased region" description="Basic residues" evidence="1">
    <location>
        <begin position="50"/>
        <end position="60"/>
    </location>
</feature>